<feature type="domain" description="Bacteriophage CI repressor C-terminal" evidence="2">
    <location>
        <begin position="106"/>
        <end position="201"/>
    </location>
</feature>
<dbReference type="InterPro" id="IPR010982">
    <property type="entry name" value="Lambda_DNA-bd_dom_sf"/>
</dbReference>
<dbReference type="AlphaFoldDB" id="A0A1M7YWU8"/>
<keyword evidence="4" id="KW-1185">Reference proteome</keyword>
<accession>A0A1M7YWU8</accession>
<organism evidence="3 4">
    <name type="scientific">Vibrio quintilis</name>
    <dbReference type="NCBI Taxonomy" id="1117707"/>
    <lineage>
        <taxon>Bacteria</taxon>
        <taxon>Pseudomonadati</taxon>
        <taxon>Pseudomonadota</taxon>
        <taxon>Gammaproteobacteria</taxon>
        <taxon>Vibrionales</taxon>
        <taxon>Vibrionaceae</taxon>
        <taxon>Vibrio</taxon>
    </lineage>
</organism>
<dbReference type="GO" id="GO:0003677">
    <property type="term" value="F:DNA binding"/>
    <property type="evidence" value="ECO:0007669"/>
    <property type="project" value="InterPro"/>
</dbReference>
<dbReference type="Gene3D" id="2.10.109.10">
    <property type="entry name" value="Umud Fragment, subunit A"/>
    <property type="match status" value="1"/>
</dbReference>
<dbReference type="Gene3D" id="1.10.260.40">
    <property type="entry name" value="lambda repressor-like DNA-binding domains"/>
    <property type="match status" value="1"/>
</dbReference>
<evidence type="ECO:0000313" key="4">
    <source>
        <dbReference type="Proteomes" id="UP000184600"/>
    </source>
</evidence>
<dbReference type="InterPro" id="IPR032499">
    <property type="entry name" value="Phage_CI_C"/>
</dbReference>
<gene>
    <name evidence="3" type="ORF">VQ7734_02873</name>
</gene>
<dbReference type="EMBL" id="FRFG01000031">
    <property type="protein sequence ID" value="SHO57104.1"/>
    <property type="molecule type" value="Genomic_DNA"/>
</dbReference>
<dbReference type="Proteomes" id="UP000184600">
    <property type="component" value="Unassembled WGS sequence"/>
</dbReference>
<sequence length="228" mass="25837">MSKKQVSLPSYDYLTGKQVTERLCELFNAKNMRALSQMLEISPSTIATWHQRDICPYEVAIRTHLRKGVSLKWLLLGEGDPYPNASPHTYQPDKEEVRHLVDIDLFTIKNGQLREQGIMTFDQIFLDELGITNVIAIRDAENTYIVDQESTNAVNGIYLIEFDGFFSLNAIQRLPGKKLAIRFQDTTLTVNETELNVTGQVAFLTTRLLNASSNQFIREAEAFSGESS</sequence>
<evidence type="ECO:0000313" key="3">
    <source>
        <dbReference type="EMBL" id="SHO57104.1"/>
    </source>
</evidence>
<dbReference type="OrthoDB" id="5829794at2"/>
<dbReference type="STRING" id="1117707.VQ7734_02873"/>
<feature type="domain" description="Bacteriophage CI repressor N-terminal" evidence="1">
    <location>
        <begin position="18"/>
        <end position="82"/>
    </location>
</feature>
<protein>
    <submittedName>
        <fullName evidence="3">Bacteriophage CI repressor helix-turn-helix domain protein</fullName>
    </submittedName>
</protein>
<proteinExistence type="predicted"/>
<dbReference type="GO" id="GO:0051259">
    <property type="term" value="P:protein complex oligomerization"/>
    <property type="evidence" value="ECO:0007669"/>
    <property type="project" value="InterPro"/>
</dbReference>
<dbReference type="InterPro" id="IPR010744">
    <property type="entry name" value="Phage_CI_N"/>
</dbReference>
<reference evidence="4" key="1">
    <citation type="submission" date="2016-12" db="EMBL/GenBank/DDBJ databases">
        <authorList>
            <person name="Rodrigo-Torres L."/>
            <person name="Arahal R.D."/>
            <person name="Lucena T."/>
        </authorList>
    </citation>
    <scope>NUCLEOTIDE SEQUENCE [LARGE SCALE GENOMIC DNA]</scope>
</reference>
<name>A0A1M7YWU8_9VIBR</name>
<evidence type="ECO:0000259" key="2">
    <source>
        <dbReference type="Pfam" id="PF16452"/>
    </source>
</evidence>
<dbReference type="Pfam" id="PF16452">
    <property type="entry name" value="Phage_CI_C"/>
    <property type="match status" value="1"/>
</dbReference>
<dbReference type="RefSeq" id="WP_073583695.1">
    <property type="nucleotide sequence ID" value="NZ_AP024898.1"/>
</dbReference>
<dbReference type="Pfam" id="PF07022">
    <property type="entry name" value="Phage_CI_repr"/>
    <property type="match status" value="1"/>
</dbReference>
<evidence type="ECO:0000259" key="1">
    <source>
        <dbReference type="Pfam" id="PF07022"/>
    </source>
</evidence>
<dbReference type="GO" id="GO:0045892">
    <property type="term" value="P:negative regulation of DNA-templated transcription"/>
    <property type="evidence" value="ECO:0007669"/>
    <property type="project" value="InterPro"/>
</dbReference>